<evidence type="ECO:0000256" key="9">
    <source>
        <dbReference type="SAM" id="SignalP"/>
    </source>
</evidence>
<gene>
    <name evidence="11" type="ORF">HQ394_16250</name>
</gene>
<organism evidence="11 12">
    <name type="scientific">Defluviicoccus vanus</name>
    <dbReference type="NCBI Taxonomy" id="111831"/>
    <lineage>
        <taxon>Bacteria</taxon>
        <taxon>Pseudomonadati</taxon>
        <taxon>Pseudomonadota</taxon>
        <taxon>Alphaproteobacteria</taxon>
        <taxon>Rhodospirillales</taxon>
        <taxon>Rhodospirillaceae</taxon>
        <taxon>Defluviicoccus</taxon>
    </lineage>
</organism>
<evidence type="ECO:0000313" key="11">
    <source>
        <dbReference type="EMBL" id="QNT70595.1"/>
    </source>
</evidence>
<dbReference type="GO" id="GO:0015979">
    <property type="term" value="P:photosynthesis"/>
    <property type="evidence" value="ECO:0007669"/>
    <property type="project" value="UniProtKB-KW"/>
</dbReference>
<evidence type="ECO:0000256" key="3">
    <source>
        <dbReference type="ARBA" id="ARBA00022531"/>
    </source>
</evidence>
<keyword evidence="12" id="KW-1185">Reference proteome</keyword>
<keyword evidence="3" id="KW-0602">Photosynthesis</keyword>
<evidence type="ECO:0000256" key="1">
    <source>
        <dbReference type="ARBA" id="ARBA00003590"/>
    </source>
</evidence>
<keyword evidence="9" id="KW-0732">Signal</keyword>
<dbReference type="PRINTS" id="PR00604">
    <property type="entry name" value="CYTCHRMECIAB"/>
</dbReference>
<accession>A0A7H1N4F9</accession>
<evidence type="ECO:0000256" key="8">
    <source>
        <dbReference type="PROSITE-ProRule" id="PRU00433"/>
    </source>
</evidence>
<name>A0A7H1N4F9_9PROT</name>
<dbReference type="AlphaFoldDB" id="A0A7H1N4F9"/>
<dbReference type="EMBL" id="CP053923">
    <property type="protein sequence ID" value="QNT70595.1"/>
    <property type="molecule type" value="Genomic_DNA"/>
</dbReference>
<comment type="function">
    <text evidence="1">Cytochrome c2 is found mainly in purple, non-sulfur, photosynthetic bacteria where it functions as the electron donor to the oxidized bacteriochlorophyll in the photophosphorylation pathway. However, it may also have a role in the respiratory chain and is found in some non-photosynthetic bacteria.</text>
</comment>
<evidence type="ECO:0000256" key="2">
    <source>
        <dbReference type="ARBA" id="ARBA00022448"/>
    </source>
</evidence>
<feature type="domain" description="Cytochrome c" evidence="10">
    <location>
        <begin position="24"/>
        <end position="123"/>
    </location>
</feature>
<dbReference type="PROSITE" id="PS51007">
    <property type="entry name" value="CYTC"/>
    <property type="match status" value="1"/>
</dbReference>
<sequence length="123" mass="13122">MHKTLLCTAVCLLAVAYQGTSQAADVEAGKKAFNKCAVCHSPEQGVTRVGPSLFGVIGRKAGTLPGYNFSTAMKDYGVTWSPETLNTYLAAPMQEVKGTKMTFAGVKDETERANIIAYLATLK</sequence>
<evidence type="ECO:0000256" key="4">
    <source>
        <dbReference type="ARBA" id="ARBA00022617"/>
    </source>
</evidence>
<dbReference type="Proteomes" id="UP000516369">
    <property type="component" value="Chromosome"/>
</dbReference>
<feature type="signal peptide" evidence="9">
    <location>
        <begin position="1"/>
        <end position="23"/>
    </location>
</feature>
<evidence type="ECO:0000259" key="10">
    <source>
        <dbReference type="PROSITE" id="PS51007"/>
    </source>
</evidence>
<dbReference type="InterPro" id="IPR009056">
    <property type="entry name" value="Cyt_c-like_dom"/>
</dbReference>
<dbReference type="InterPro" id="IPR002327">
    <property type="entry name" value="Cyt_c_1A/1B"/>
</dbReference>
<dbReference type="Pfam" id="PF00034">
    <property type="entry name" value="Cytochrom_C"/>
    <property type="match status" value="1"/>
</dbReference>
<keyword evidence="6" id="KW-0249">Electron transport</keyword>
<protein>
    <submittedName>
        <fullName evidence="11">Cytochrome c family protein</fullName>
    </submittedName>
</protein>
<dbReference type="GO" id="GO:0009055">
    <property type="term" value="F:electron transfer activity"/>
    <property type="evidence" value="ECO:0007669"/>
    <property type="project" value="InterPro"/>
</dbReference>
<evidence type="ECO:0000256" key="7">
    <source>
        <dbReference type="ARBA" id="ARBA00023004"/>
    </source>
</evidence>
<keyword evidence="4 8" id="KW-0349">Heme</keyword>
<keyword evidence="7 8" id="KW-0408">Iron</keyword>
<dbReference type="SUPFAM" id="SSF46626">
    <property type="entry name" value="Cytochrome c"/>
    <property type="match status" value="1"/>
</dbReference>
<keyword evidence="5 8" id="KW-0479">Metal-binding</keyword>
<evidence type="ECO:0000256" key="5">
    <source>
        <dbReference type="ARBA" id="ARBA00022723"/>
    </source>
</evidence>
<dbReference type="GO" id="GO:0046872">
    <property type="term" value="F:metal ion binding"/>
    <property type="evidence" value="ECO:0007669"/>
    <property type="project" value="UniProtKB-KW"/>
</dbReference>
<dbReference type="InterPro" id="IPR036909">
    <property type="entry name" value="Cyt_c-like_dom_sf"/>
</dbReference>
<feature type="chain" id="PRO_5028973778" evidence="9">
    <location>
        <begin position="24"/>
        <end position="123"/>
    </location>
</feature>
<evidence type="ECO:0000256" key="6">
    <source>
        <dbReference type="ARBA" id="ARBA00022982"/>
    </source>
</evidence>
<dbReference type="KEGG" id="dvn:HQ394_16250"/>
<dbReference type="GO" id="GO:0020037">
    <property type="term" value="F:heme binding"/>
    <property type="evidence" value="ECO:0007669"/>
    <property type="project" value="InterPro"/>
</dbReference>
<dbReference type="Gene3D" id="1.10.760.10">
    <property type="entry name" value="Cytochrome c-like domain"/>
    <property type="match status" value="1"/>
</dbReference>
<dbReference type="PANTHER" id="PTHR11961">
    <property type="entry name" value="CYTOCHROME C"/>
    <property type="match status" value="1"/>
</dbReference>
<proteinExistence type="predicted"/>
<evidence type="ECO:0000313" key="12">
    <source>
        <dbReference type="Proteomes" id="UP000516369"/>
    </source>
</evidence>
<reference evidence="11 12" key="1">
    <citation type="submission" date="2020-05" db="EMBL/GenBank/DDBJ databases">
        <title>Complete closed genome sequence of Defluviicoccus vanus.</title>
        <authorList>
            <person name="Bessarab I."/>
            <person name="Arumugam K."/>
            <person name="Maszenan A.M."/>
            <person name="Seviour R.J."/>
            <person name="Williams R.B."/>
        </authorList>
    </citation>
    <scope>NUCLEOTIDE SEQUENCE [LARGE SCALE GENOMIC DNA]</scope>
    <source>
        <strain evidence="11 12">Ben 114</strain>
    </source>
</reference>
<keyword evidence="2" id="KW-0813">Transport</keyword>